<dbReference type="InterPro" id="IPR002543">
    <property type="entry name" value="FtsK_dom"/>
</dbReference>
<dbReference type="SMART" id="SM00382">
    <property type="entry name" value="AAA"/>
    <property type="match status" value="1"/>
</dbReference>
<organism evidence="18 19">
    <name type="scientific">Peptoniphilus equinus</name>
    <dbReference type="NCBI Taxonomy" id="3016343"/>
    <lineage>
        <taxon>Bacteria</taxon>
        <taxon>Bacillati</taxon>
        <taxon>Bacillota</taxon>
        <taxon>Tissierellia</taxon>
        <taxon>Tissierellales</taxon>
        <taxon>Peptoniphilaceae</taxon>
        <taxon>Peptoniphilus</taxon>
    </lineage>
</organism>
<name>A0ABY7QWD4_9FIRM</name>
<dbReference type="InterPro" id="IPR041027">
    <property type="entry name" value="FtsK_alpha"/>
</dbReference>
<evidence type="ECO:0000256" key="9">
    <source>
        <dbReference type="ARBA" id="ARBA00022989"/>
    </source>
</evidence>
<keyword evidence="3" id="KW-1003">Cell membrane</keyword>
<feature type="transmembrane region" description="Helical" evidence="16">
    <location>
        <begin position="146"/>
        <end position="165"/>
    </location>
</feature>
<dbReference type="PANTHER" id="PTHR22683:SF41">
    <property type="entry name" value="DNA TRANSLOCASE FTSK"/>
    <property type="match status" value="1"/>
</dbReference>
<evidence type="ECO:0000256" key="11">
    <source>
        <dbReference type="ARBA" id="ARBA00023136"/>
    </source>
</evidence>
<dbReference type="SUPFAM" id="SSF52540">
    <property type="entry name" value="P-loop containing nucleoside triphosphate hydrolases"/>
    <property type="match status" value="1"/>
</dbReference>
<evidence type="ECO:0000256" key="15">
    <source>
        <dbReference type="PROSITE-ProRule" id="PRU00289"/>
    </source>
</evidence>
<evidence type="ECO:0000256" key="13">
    <source>
        <dbReference type="ARBA" id="ARBA00024986"/>
    </source>
</evidence>
<dbReference type="CDD" id="cd01127">
    <property type="entry name" value="TrwB_TraG_TraD_VirD4"/>
    <property type="match status" value="1"/>
</dbReference>
<dbReference type="SMART" id="SM00843">
    <property type="entry name" value="Ftsk_gamma"/>
    <property type="match status" value="1"/>
</dbReference>
<dbReference type="PROSITE" id="PS50901">
    <property type="entry name" value="FTSK"/>
    <property type="match status" value="1"/>
</dbReference>
<dbReference type="Proteomes" id="UP001210339">
    <property type="component" value="Chromosome"/>
</dbReference>
<dbReference type="Gene3D" id="3.40.50.300">
    <property type="entry name" value="P-loop containing nucleotide triphosphate hydrolases"/>
    <property type="match status" value="1"/>
</dbReference>
<evidence type="ECO:0000256" key="4">
    <source>
        <dbReference type="ARBA" id="ARBA00022618"/>
    </source>
</evidence>
<evidence type="ECO:0000256" key="5">
    <source>
        <dbReference type="ARBA" id="ARBA00022692"/>
    </source>
</evidence>
<evidence type="ECO:0000256" key="3">
    <source>
        <dbReference type="ARBA" id="ARBA00022475"/>
    </source>
</evidence>
<dbReference type="EMBL" id="CP115667">
    <property type="protein sequence ID" value="WBW50686.1"/>
    <property type="molecule type" value="Genomic_DNA"/>
</dbReference>
<dbReference type="Pfam" id="PF13491">
    <property type="entry name" value="FtsK_4TM"/>
    <property type="match status" value="1"/>
</dbReference>
<feature type="transmembrane region" description="Helical" evidence="16">
    <location>
        <begin position="50"/>
        <end position="75"/>
    </location>
</feature>
<evidence type="ECO:0000256" key="10">
    <source>
        <dbReference type="ARBA" id="ARBA00023125"/>
    </source>
</evidence>
<evidence type="ECO:0000256" key="8">
    <source>
        <dbReference type="ARBA" id="ARBA00022840"/>
    </source>
</evidence>
<keyword evidence="5 16" id="KW-0812">Transmembrane</keyword>
<keyword evidence="6 15" id="KW-0547">Nucleotide-binding</keyword>
<feature type="transmembrane region" description="Helical" evidence="16">
    <location>
        <begin position="20"/>
        <end position="38"/>
    </location>
</feature>
<dbReference type="Gene3D" id="1.10.10.10">
    <property type="entry name" value="Winged helix-like DNA-binding domain superfamily/Winged helix DNA-binding domain"/>
    <property type="match status" value="1"/>
</dbReference>
<keyword evidence="9 16" id="KW-1133">Transmembrane helix</keyword>
<comment type="function">
    <text evidence="13">Essential cell division protein that coordinates cell division and chromosome segregation. The N-terminus is involved in assembly of the cell-division machinery. The C-terminus functions as a DNA motor that moves dsDNA in an ATP-dependent manner towards the dif recombination site, which is located within the replication terminus region. Required for activation of the Xer recombinase, allowing activation of chromosome unlinking by recombination.</text>
</comment>
<dbReference type="PANTHER" id="PTHR22683">
    <property type="entry name" value="SPORULATION PROTEIN RELATED"/>
    <property type="match status" value="1"/>
</dbReference>
<evidence type="ECO:0000256" key="2">
    <source>
        <dbReference type="ARBA" id="ARBA00006474"/>
    </source>
</evidence>
<evidence type="ECO:0000256" key="14">
    <source>
        <dbReference type="ARBA" id="ARBA00025923"/>
    </source>
</evidence>
<gene>
    <name evidence="18" type="ORF">O6R05_03810</name>
</gene>
<dbReference type="InterPro" id="IPR036390">
    <property type="entry name" value="WH_DNA-bd_sf"/>
</dbReference>
<dbReference type="InterPro" id="IPR027417">
    <property type="entry name" value="P-loop_NTPase"/>
</dbReference>
<reference evidence="18 19" key="1">
    <citation type="submission" date="2023-01" db="EMBL/GenBank/DDBJ databases">
        <authorList>
            <person name="Lee S.H."/>
            <person name="Jung H.S."/>
            <person name="Yun J.U."/>
        </authorList>
    </citation>
    <scope>NUCLEOTIDE SEQUENCE [LARGE SCALE GENOMIC DNA]</scope>
    <source>
        <strain evidence="18 19">CBA3646</strain>
    </source>
</reference>
<keyword evidence="12" id="KW-0131">Cell cycle</keyword>
<protein>
    <submittedName>
        <fullName evidence="18">DNA translocase FtsK</fullName>
    </submittedName>
</protein>
<evidence type="ECO:0000313" key="19">
    <source>
        <dbReference type="Proteomes" id="UP001210339"/>
    </source>
</evidence>
<feature type="transmembrane region" description="Helical" evidence="16">
    <location>
        <begin position="82"/>
        <end position="100"/>
    </location>
</feature>
<keyword evidence="8 15" id="KW-0067">ATP-binding</keyword>
<keyword evidence="19" id="KW-1185">Reference proteome</keyword>
<evidence type="ECO:0000256" key="16">
    <source>
        <dbReference type="SAM" id="Phobius"/>
    </source>
</evidence>
<evidence type="ECO:0000259" key="17">
    <source>
        <dbReference type="PROSITE" id="PS50901"/>
    </source>
</evidence>
<dbReference type="InterPro" id="IPR050206">
    <property type="entry name" value="FtsK/SpoIIIE/SftA"/>
</dbReference>
<evidence type="ECO:0000256" key="12">
    <source>
        <dbReference type="ARBA" id="ARBA00023306"/>
    </source>
</evidence>
<dbReference type="Pfam" id="PF09397">
    <property type="entry name" value="FtsK_gamma"/>
    <property type="match status" value="1"/>
</dbReference>
<sequence length="803" mass="88947">MKITKKSKKLKHKTAPKGLVGVLMLAFGLLSFMSLFNTKMGLVGNFFYKFFTVLAGSGNVLLPVSIMLLGVLYLIPKYNQDLIKYAALFAGMILCVLVYLDGTKSVDLTLVDRIRLSVEYLDIATSGGVIGSIVGFFMYKLFGSLGTYFIVGLIFFICLFLLFSINMDSLKNFTYSVKDRSRDFGVRLREKKTQIQVKREAVKAQKSLDRETEKVKVKPVKNVLIRDYSEDQPDLSDMDTTASVEKCDIDMRPKHLFEADNGDADEGVVAHFSSPRDALSGTDHVESEDTAAIANSIRNNYPNTEETAQASAINPTVQRAFEQTYKKTVYKKPPLELLERSEVTEGDSNDIVRSKARIIEETMHTFNIDCRIVAINKGPVVTLYELQPGPGVKLSKIVALTDNLTMALAASDIRIEAPIPGKAAVGIEVPNKNKDSVSIRDILSSNEFKKIPSDVPLALGKDISGHTIISSIEKMPHLLIAGATGSGKSVCINTIITSILYKSSPDDVKLMLIDPKIVELSVYNRVPHLLIPVVTDPKKAAFALSWAVTEMERRYGLFAEMGVRDLKSYNNKMKGEGELAVPKIVIVVDEFADLMMVAQKEVEDYVTRLAQKARAAGIYLILATQRPSVDVITGTIKANIPSRIAFAVSSQIDSRTILDMAGAEKLLGKGDMLFYPSFYSKPLRVQGAFISDDEVERVVDFIAANSTYNEALKEKIVQEIQDKKEVVSDRDDLFADAIKYILTDDQASISFLQRKLKVGYSRAARIVDQLEESGIIGPHEGSKPRKLLMSKEEIETMIGEKIE</sequence>
<keyword evidence="7" id="KW-0159">Chromosome partition</keyword>
<comment type="similarity">
    <text evidence="2">Belongs to the FtsK/SpoIIIE/SftA family.</text>
</comment>
<keyword evidence="10" id="KW-0238">DNA-binding</keyword>
<comment type="subunit">
    <text evidence="14">Homohexamer. Forms a ring that surrounds DNA.</text>
</comment>
<comment type="subcellular location">
    <subcellularLocation>
        <location evidence="1">Cell membrane</location>
        <topology evidence="1">Multi-pass membrane protein</topology>
    </subcellularLocation>
</comment>
<dbReference type="Pfam" id="PF17854">
    <property type="entry name" value="FtsK_alpha"/>
    <property type="match status" value="1"/>
</dbReference>
<feature type="domain" description="FtsK" evidence="17">
    <location>
        <begin position="454"/>
        <end position="655"/>
    </location>
</feature>
<proteinExistence type="inferred from homology"/>
<evidence type="ECO:0000256" key="7">
    <source>
        <dbReference type="ARBA" id="ARBA00022829"/>
    </source>
</evidence>
<dbReference type="Pfam" id="PF01580">
    <property type="entry name" value="FtsK_SpoIIIE"/>
    <property type="match status" value="1"/>
</dbReference>
<dbReference type="SUPFAM" id="SSF46785">
    <property type="entry name" value="Winged helix' DNA-binding domain"/>
    <property type="match status" value="1"/>
</dbReference>
<keyword evidence="4" id="KW-0132">Cell division</keyword>
<evidence type="ECO:0000256" key="6">
    <source>
        <dbReference type="ARBA" id="ARBA00022741"/>
    </source>
</evidence>
<accession>A0ABY7QWD4</accession>
<evidence type="ECO:0000313" key="18">
    <source>
        <dbReference type="EMBL" id="WBW50686.1"/>
    </source>
</evidence>
<dbReference type="RefSeq" id="WP_271192211.1">
    <property type="nucleotide sequence ID" value="NZ_CP115667.1"/>
</dbReference>
<dbReference type="Gene3D" id="3.30.980.40">
    <property type="match status" value="1"/>
</dbReference>
<dbReference type="InterPro" id="IPR036388">
    <property type="entry name" value="WH-like_DNA-bd_sf"/>
</dbReference>
<dbReference type="InterPro" id="IPR003593">
    <property type="entry name" value="AAA+_ATPase"/>
</dbReference>
<feature type="binding site" evidence="15">
    <location>
        <begin position="482"/>
        <end position="489"/>
    </location>
    <ligand>
        <name>ATP</name>
        <dbReference type="ChEBI" id="CHEBI:30616"/>
    </ligand>
</feature>
<feature type="transmembrane region" description="Helical" evidence="16">
    <location>
        <begin position="120"/>
        <end position="139"/>
    </location>
</feature>
<keyword evidence="11 16" id="KW-0472">Membrane</keyword>
<evidence type="ECO:0000256" key="1">
    <source>
        <dbReference type="ARBA" id="ARBA00004651"/>
    </source>
</evidence>
<dbReference type="InterPro" id="IPR018541">
    <property type="entry name" value="Ftsk_gamma"/>
</dbReference>
<dbReference type="InterPro" id="IPR025199">
    <property type="entry name" value="FtsK_4TM"/>
</dbReference>